<dbReference type="EMBL" id="JALHBS010000070">
    <property type="protein sequence ID" value="MCP3055905.1"/>
    <property type="molecule type" value="Genomic_DNA"/>
</dbReference>
<name>A0A9X2H5A6_9HYPH</name>
<dbReference type="Proteomes" id="UP001155220">
    <property type="component" value="Unassembled WGS sequence"/>
</dbReference>
<keyword evidence="4" id="KW-1185">Reference proteome</keyword>
<sequence length="159" mass="16917">MAPLEPRVGGMVSGKKIASGTGRPSAAEVPIVNSHRTRFLMASNTSPNESPAVGQTAGANAAKGGNPDLEAQVAKLREDVAGVADALKSLATDRADDAKRQAYALRDDVRERGEQYLRQAQDAASELEEQLSEKVRAEPIKSVLIAAAAGYLYARIFRR</sequence>
<accession>A0A9X2H5A6</accession>
<gene>
    <name evidence="3" type="ORF">MJ956_12255</name>
</gene>
<protein>
    <recommendedName>
        <fullName evidence="5">DUF883 domain-containing protein</fullName>
    </recommendedName>
</protein>
<reference evidence="3" key="1">
    <citation type="submission" date="2022-03" db="EMBL/GenBank/DDBJ databases">
        <title>Aurantimonas Liuensis sp. Nov., isolated from the hadal seawater of the Mariana Trench.</title>
        <authorList>
            <person name="Liu R."/>
        </authorList>
    </citation>
    <scope>NUCLEOTIDE SEQUENCE</scope>
    <source>
        <strain evidence="3">LRZ36</strain>
    </source>
</reference>
<evidence type="ECO:0000313" key="4">
    <source>
        <dbReference type="Proteomes" id="UP001155220"/>
    </source>
</evidence>
<feature type="region of interest" description="Disordered" evidence="2">
    <location>
        <begin position="1"/>
        <end position="66"/>
    </location>
</feature>
<dbReference type="RefSeq" id="WP_253964738.1">
    <property type="nucleotide sequence ID" value="NZ_JALHBS010000070.1"/>
</dbReference>
<organism evidence="3 4">
    <name type="scientific">Aurantimonas marianensis</name>
    <dbReference type="NCBI Taxonomy" id="2920428"/>
    <lineage>
        <taxon>Bacteria</taxon>
        <taxon>Pseudomonadati</taxon>
        <taxon>Pseudomonadota</taxon>
        <taxon>Alphaproteobacteria</taxon>
        <taxon>Hyphomicrobiales</taxon>
        <taxon>Aurantimonadaceae</taxon>
        <taxon>Aurantimonas</taxon>
    </lineage>
</organism>
<evidence type="ECO:0000313" key="3">
    <source>
        <dbReference type="EMBL" id="MCP3055905.1"/>
    </source>
</evidence>
<evidence type="ECO:0008006" key="5">
    <source>
        <dbReference type="Google" id="ProtNLM"/>
    </source>
</evidence>
<dbReference type="SUPFAM" id="SSF58113">
    <property type="entry name" value="Apolipoprotein A-I"/>
    <property type="match status" value="1"/>
</dbReference>
<feature type="coiled-coil region" evidence="1">
    <location>
        <begin position="110"/>
        <end position="137"/>
    </location>
</feature>
<keyword evidence="1" id="KW-0175">Coiled coil</keyword>
<evidence type="ECO:0000256" key="2">
    <source>
        <dbReference type="SAM" id="MobiDB-lite"/>
    </source>
</evidence>
<proteinExistence type="predicted"/>
<comment type="caution">
    <text evidence="3">The sequence shown here is derived from an EMBL/GenBank/DDBJ whole genome shotgun (WGS) entry which is preliminary data.</text>
</comment>
<dbReference type="AlphaFoldDB" id="A0A9X2H5A6"/>
<evidence type="ECO:0000256" key="1">
    <source>
        <dbReference type="SAM" id="Coils"/>
    </source>
</evidence>